<name>A0A645GG21_9ZZZZ</name>
<proteinExistence type="predicted"/>
<dbReference type="SUPFAM" id="SSF52540">
    <property type="entry name" value="P-loop containing nucleoside triphosphate hydrolases"/>
    <property type="match status" value="1"/>
</dbReference>
<dbReference type="AlphaFoldDB" id="A0A645GG21"/>
<organism evidence="2">
    <name type="scientific">bioreactor metagenome</name>
    <dbReference type="NCBI Taxonomy" id="1076179"/>
    <lineage>
        <taxon>unclassified sequences</taxon>
        <taxon>metagenomes</taxon>
        <taxon>ecological metagenomes</taxon>
    </lineage>
</organism>
<dbReference type="Pfam" id="PF01695">
    <property type="entry name" value="IstB_IS21"/>
    <property type="match status" value="1"/>
</dbReference>
<dbReference type="InterPro" id="IPR002611">
    <property type="entry name" value="IstB_ATP-bd"/>
</dbReference>
<dbReference type="GO" id="GO:0006260">
    <property type="term" value="P:DNA replication"/>
    <property type="evidence" value="ECO:0007669"/>
    <property type="project" value="TreeGrafter"/>
</dbReference>
<feature type="domain" description="IstB-like ATP-binding" evidence="1">
    <location>
        <begin position="4"/>
        <end position="87"/>
    </location>
</feature>
<reference evidence="2" key="1">
    <citation type="submission" date="2019-08" db="EMBL/GenBank/DDBJ databases">
        <authorList>
            <person name="Kucharzyk K."/>
            <person name="Murdoch R.W."/>
            <person name="Higgins S."/>
            <person name="Loffler F."/>
        </authorList>
    </citation>
    <scope>NUCLEOTIDE SEQUENCE</scope>
</reference>
<accession>A0A645GG21</accession>
<dbReference type="GO" id="GO:0005524">
    <property type="term" value="F:ATP binding"/>
    <property type="evidence" value="ECO:0007669"/>
    <property type="project" value="InterPro"/>
</dbReference>
<sequence length="119" mass="13754">MLSRGFSVAYIPANDLFSQLDRERFSNDEDSDTLKTVLNCDLLILDDLGTEYLNAFVQSQLYTIVNDRLLARKPTIISTNLEPGELDERYPRRLVSRIMGEYADFLLTGKDVRIIKKYK</sequence>
<dbReference type="InterPro" id="IPR027417">
    <property type="entry name" value="P-loop_NTPase"/>
</dbReference>
<dbReference type="Gene3D" id="3.40.50.300">
    <property type="entry name" value="P-loop containing nucleotide triphosphate hydrolases"/>
    <property type="match status" value="1"/>
</dbReference>
<dbReference type="EMBL" id="VSSQ01075199">
    <property type="protein sequence ID" value="MPN25867.1"/>
    <property type="molecule type" value="Genomic_DNA"/>
</dbReference>
<protein>
    <recommendedName>
        <fullName evidence="1">IstB-like ATP-binding domain-containing protein</fullName>
    </recommendedName>
</protein>
<evidence type="ECO:0000259" key="1">
    <source>
        <dbReference type="Pfam" id="PF01695"/>
    </source>
</evidence>
<dbReference type="PANTHER" id="PTHR30050">
    <property type="entry name" value="CHROMOSOMAL REPLICATION INITIATOR PROTEIN DNAA"/>
    <property type="match status" value="1"/>
</dbReference>
<comment type="caution">
    <text evidence="2">The sequence shown here is derived from an EMBL/GenBank/DDBJ whole genome shotgun (WGS) entry which is preliminary data.</text>
</comment>
<evidence type="ECO:0000313" key="2">
    <source>
        <dbReference type="EMBL" id="MPN25867.1"/>
    </source>
</evidence>
<dbReference type="PANTHER" id="PTHR30050:SF4">
    <property type="entry name" value="ATP-BINDING PROTEIN RV3427C IN INSERTION SEQUENCE-RELATED"/>
    <property type="match status" value="1"/>
</dbReference>
<gene>
    <name evidence="2" type="ORF">SDC9_173285</name>
</gene>